<dbReference type="CDD" id="cd06599">
    <property type="entry name" value="GH31_glycosidase_Aec37"/>
    <property type="match status" value="1"/>
</dbReference>
<dbReference type="InterPro" id="IPR025887">
    <property type="entry name" value="Glyco_hydro_31_N_dom"/>
</dbReference>
<dbReference type="InterPro" id="IPR011013">
    <property type="entry name" value="Gal_mutarotase_sf_dom"/>
</dbReference>
<protein>
    <submittedName>
        <fullName evidence="6">Alpha-glucosidase</fullName>
    </submittedName>
</protein>
<keyword evidence="7" id="KW-1185">Reference proteome</keyword>
<feature type="domain" description="Glycoside hydrolase family 31 TIM barrel" evidence="3">
    <location>
        <begin position="269"/>
        <end position="596"/>
    </location>
</feature>
<organism evidence="6 7">
    <name type="scientific">Pannonibacter tanglangensis</name>
    <dbReference type="NCBI Taxonomy" id="2750084"/>
    <lineage>
        <taxon>Bacteria</taxon>
        <taxon>Pseudomonadati</taxon>
        <taxon>Pseudomonadota</taxon>
        <taxon>Alphaproteobacteria</taxon>
        <taxon>Hyphomicrobiales</taxon>
        <taxon>Stappiaceae</taxon>
        <taxon>Pannonibacter</taxon>
    </lineage>
</organism>
<dbReference type="PANTHER" id="PTHR22762">
    <property type="entry name" value="ALPHA-GLUCOSIDASE"/>
    <property type="match status" value="1"/>
</dbReference>
<name>A0A7X5J9R3_9HYPH</name>
<comment type="caution">
    <text evidence="6">The sequence shown here is derived from an EMBL/GenBank/DDBJ whole genome shotgun (WGS) entry which is preliminary data.</text>
</comment>
<evidence type="ECO:0000256" key="2">
    <source>
        <dbReference type="RuleBase" id="RU361185"/>
    </source>
</evidence>
<dbReference type="PANTHER" id="PTHR22762:SF165">
    <property type="entry name" value="PUTATIVE (AFU_ORTHOLOGUE AFUA_1G06560)-RELATED"/>
    <property type="match status" value="1"/>
</dbReference>
<dbReference type="Pfam" id="PF01055">
    <property type="entry name" value="Glyco_hydro_31_2nd"/>
    <property type="match status" value="1"/>
</dbReference>
<dbReference type="RefSeq" id="WP_161708653.1">
    <property type="nucleotide sequence ID" value="NZ_JAABLQ010000001.1"/>
</dbReference>
<dbReference type="InterPro" id="IPR013780">
    <property type="entry name" value="Glyco_hydro_b"/>
</dbReference>
<keyword evidence="2" id="KW-0326">Glycosidase</keyword>
<evidence type="ECO:0000313" key="6">
    <source>
        <dbReference type="EMBL" id="NBN78766.1"/>
    </source>
</evidence>
<evidence type="ECO:0000259" key="3">
    <source>
        <dbReference type="Pfam" id="PF01055"/>
    </source>
</evidence>
<keyword evidence="2" id="KW-0378">Hydrolase</keyword>
<dbReference type="GO" id="GO:0004553">
    <property type="term" value="F:hydrolase activity, hydrolyzing O-glycosyl compounds"/>
    <property type="evidence" value="ECO:0007669"/>
    <property type="project" value="InterPro"/>
</dbReference>
<dbReference type="Gene3D" id="2.60.40.1760">
    <property type="entry name" value="glycosyl hydrolase (family 31)"/>
    <property type="match status" value="1"/>
</dbReference>
<dbReference type="SUPFAM" id="SSF74650">
    <property type="entry name" value="Galactose mutarotase-like"/>
    <property type="match status" value="1"/>
</dbReference>
<dbReference type="Gene3D" id="3.20.20.80">
    <property type="entry name" value="Glycosidases"/>
    <property type="match status" value="1"/>
</dbReference>
<evidence type="ECO:0000313" key="7">
    <source>
        <dbReference type="Proteomes" id="UP000586722"/>
    </source>
</evidence>
<feature type="domain" description="Glycosyl hydrolase family 31 C-terminal" evidence="5">
    <location>
        <begin position="605"/>
        <end position="692"/>
    </location>
</feature>
<dbReference type="InterPro" id="IPR017853">
    <property type="entry name" value="GH"/>
</dbReference>
<dbReference type="Pfam" id="PF13802">
    <property type="entry name" value="Gal_mutarotas_2"/>
    <property type="match status" value="1"/>
</dbReference>
<dbReference type="Proteomes" id="UP000586722">
    <property type="component" value="Unassembled WGS sequence"/>
</dbReference>
<reference evidence="7" key="1">
    <citation type="submission" date="2020-01" db="EMBL/GenBank/DDBJ databases">
        <authorList>
            <person name="Fang Y."/>
            <person name="Sun R."/>
            <person name="Nie L."/>
            <person name="He J."/>
            <person name="Hao L."/>
            <person name="Wang L."/>
            <person name="Su S."/>
            <person name="Lv E."/>
            <person name="Zhang Z."/>
            <person name="Xie R."/>
            <person name="Liu H."/>
        </authorList>
    </citation>
    <scope>NUCLEOTIDE SEQUENCE [LARGE SCALE GENOMIC DNA]</scope>
    <source>
        <strain evidence="7">XCT-53</strain>
    </source>
</reference>
<comment type="similarity">
    <text evidence="1 2">Belongs to the glycosyl hydrolase 31 family.</text>
</comment>
<dbReference type="InterPro" id="IPR048395">
    <property type="entry name" value="Glyco_hydro_31_C"/>
</dbReference>
<sequence length="802" mass="89577">MKTLHAFRLARTLDAGIELLVENRHLLTVFVLEPQLFRVVLRKDGQFRLGRSWSVAPKAEGSLTPADVAWEGRSRLDVSGFSCPPFTVEDRGEAGLVLSTDALRLTITAPLTFVWEARQADGRFLVFAEDRPTGAYMLDVKSHAHAHYLNRRKGEKVYGLGEKAGDLERSGRRYEMRNLDAMGYDARTTDPLYKHIPVTITRTPDAGTFSVFYDNLAGCWFDLGNELDNYHKPYRSYRAEDGDLDYYMRWSPSVLDAVKHHVRLTGGTAFPPLWSLGYSGSTMHYTDAPNAQEQLEGFVRLVDEHDIPCDSFQLSSGYSSIGAKRYVFTWNSAKVPDPAGLAATFAGAGLHLAANIKPCLLQDHPMYQDVAARDLFIKDSESDAPSRSVFWDDEGSNLDFTNPATIAWWQGNIADKLLRYGINSTWNDNNEFEVWDNHARCHGFGEEIDVGLIRPLLPVLMTRASHEVQVAHQPDTRPYLISRSGAPGLQRYAQTWTGDNRTAWETIRYNIRMGLGMSLSGLYNVGHDVGGFAGPKPDPELFVRWVQNGIFHPRFTIHSWNDDHTVNEPWMYPNVTPLIREAIRFRYRLLPYLYTALYQAVTADEPMLRPTFLDHEHDPRTFEECDEFLIGRDLLVANVVDPGVTERTVYLPQTDTGWWDFWAGSWHAGGTTVTLPVTLASMPLFVRGGAVLPLADDLNRAQAARDTSRTYALFPAPGAASGVSLEYADDGFAVDALEGNHALVRLALTSTASEIRLDVARSGRHDPAWADASFVLPAGETRPLILNGEAVASGISRPVPRA</sequence>
<dbReference type="GO" id="GO:0005975">
    <property type="term" value="P:carbohydrate metabolic process"/>
    <property type="evidence" value="ECO:0007669"/>
    <property type="project" value="InterPro"/>
</dbReference>
<dbReference type="InterPro" id="IPR000322">
    <property type="entry name" value="Glyco_hydro_31_TIM"/>
</dbReference>
<proteinExistence type="inferred from homology"/>
<evidence type="ECO:0000259" key="5">
    <source>
        <dbReference type="Pfam" id="PF21365"/>
    </source>
</evidence>
<dbReference type="CDD" id="cd14752">
    <property type="entry name" value="GH31_N"/>
    <property type="match status" value="1"/>
</dbReference>
<dbReference type="AlphaFoldDB" id="A0A7X5J9R3"/>
<evidence type="ECO:0000256" key="1">
    <source>
        <dbReference type="ARBA" id="ARBA00007806"/>
    </source>
</evidence>
<feature type="domain" description="Glycoside hydrolase family 31 N-terminal" evidence="4">
    <location>
        <begin position="27"/>
        <end position="222"/>
    </location>
</feature>
<evidence type="ECO:0000259" key="4">
    <source>
        <dbReference type="Pfam" id="PF13802"/>
    </source>
</evidence>
<dbReference type="Gene3D" id="2.60.40.1180">
    <property type="entry name" value="Golgi alpha-mannosidase II"/>
    <property type="match status" value="1"/>
</dbReference>
<dbReference type="GO" id="GO:0030246">
    <property type="term" value="F:carbohydrate binding"/>
    <property type="evidence" value="ECO:0007669"/>
    <property type="project" value="InterPro"/>
</dbReference>
<gene>
    <name evidence="6" type="ORF">GWI72_10855</name>
</gene>
<accession>A0A7X5J9R3</accession>
<dbReference type="SUPFAM" id="SSF51011">
    <property type="entry name" value="Glycosyl hydrolase domain"/>
    <property type="match status" value="1"/>
</dbReference>
<dbReference type="Pfam" id="PF21365">
    <property type="entry name" value="Glyco_hydro_31_3rd"/>
    <property type="match status" value="1"/>
</dbReference>
<dbReference type="EMBL" id="JAABLQ010000001">
    <property type="protein sequence ID" value="NBN78766.1"/>
    <property type="molecule type" value="Genomic_DNA"/>
</dbReference>
<dbReference type="SUPFAM" id="SSF51445">
    <property type="entry name" value="(Trans)glycosidases"/>
    <property type="match status" value="1"/>
</dbReference>